<proteinExistence type="predicted"/>
<comment type="caution">
    <text evidence="1">The sequence shown here is derived from an EMBL/GenBank/DDBJ whole genome shotgun (WGS) entry which is preliminary data.</text>
</comment>
<reference evidence="1" key="1">
    <citation type="submission" date="2020-10" db="EMBL/GenBank/DDBJ databases">
        <title>Taxonomic study of unclassified bacteria belonging to the class Ktedonobacteria.</title>
        <authorList>
            <person name="Yabe S."/>
            <person name="Wang C.M."/>
            <person name="Zheng Y."/>
            <person name="Sakai Y."/>
            <person name="Cavaletti L."/>
            <person name="Monciardini P."/>
            <person name="Donadio S."/>
        </authorList>
    </citation>
    <scope>NUCLEOTIDE SEQUENCE</scope>
    <source>
        <strain evidence="1">SOSP1-1</strain>
    </source>
</reference>
<evidence type="ECO:0000313" key="1">
    <source>
        <dbReference type="EMBL" id="GHO48498.1"/>
    </source>
</evidence>
<dbReference type="Proteomes" id="UP000612362">
    <property type="component" value="Unassembled WGS sequence"/>
</dbReference>
<dbReference type="AlphaFoldDB" id="A0A8J3IA28"/>
<dbReference type="RefSeq" id="WP_220197704.1">
    <property type="nucleotide sequence ID" value="NZ_BNJF01000004.1"/>
</dbReference>
<keyword evidence="2" id="KW-1185">Reference proteome</keyword>
<sequence>MKLSPRVAGIGLIVALLLVVLVLGTNLVVQGGSLPQPHGFTPPAHTTPLGRQPAIIPAQEKLQINALPTYGKSEVDTYLKDHYGENLLPYTVSFISPQDATKKIEATFEDTAAIVCYVEFQGVPSDMAQNPVMTNSVTPDTNTHPRKALTHGFMLFDGASGDLIVSGAGA</sequence>
<gene>
    <name evidence="1" type="ORF">KSX_66610</name>
</gene>
<name>A0A8J3IA28_9CHLR</name>
<protein>
    <submittedName>
        <fullName evidence="1">Uncharacterized protein</fullName>
    </submittedName>
</protein>
<organism evidence="1 2">
    <name type="scientific">Ktedonospora formicarum</name>
    <dbReference type="NCBI Taxonomy" id="2778364"/>
    <lineage>
        <taxon>Bacteria</taxon>
        <taxon>Bacillati</taxon>
        <taxon>Chloroflexota</taxon>
        <taxon>Ktedonobacteria</taxon>
        <taxon>Ktedonobacterales</taxon>
        <taxon>Ktedonobacteraceae</taxon>
        <taxon>Ktedonospora</taxon>
    </lineage>
</organism>
<dbReference type="EMBL" id="BNJF01000004">
    <property type="protein sequence ID" value="GHO48498.1"/>
    <property type="molecule type" value="Genomic_DNA"/>
</dbReference>
<evidence type="ECO:0000313" key="2">
    <source>
        <dbReference type="Proteomes" id="UP000612362"/>
    </source>
</evidence>
<accession>A0A8J3IA28</accession>